<proteinExistence type="predicted"/>
<protein>
    <submittedName>
        <fullName evidence="2">Uncharacterized protein</fullName>
    </submittedName>
</protein>
<name>A0A382DCI3_9ZZZZ</name>
<dbReference type="EMBL" id="UINC01038730">
    <property type="protein sequence ID" value="SVB36160.1"/>
    <property type="molecule type" value="Genomic_DNA"/>
</dbReference>
<feature type="transmembrane region" description="Helical" evidence="1">
    <location>
        <begin position="190"/>
        <end position="209"/>
    </location>
</feature>
<accession>A0A382DCI3</accession>
<evidence type="ECO:0000313" key="2">
    <source>
        <dbReference type="EMBL" id="SVB36160.1"/>
    </source>
</evidence>
<feature type="transmembrane region" description="Helical" evidence="1">
    <location>
        <begin position="112"/>
        <end position="129"/>
    </location>
</feature>
<keyword evidence="1" id="KW-0812">Transmembrane</keyword>
<gene>
    <name evidence="2" type="ORF">METZ01_LOCUS189014</name>
</gene>
<feature type="non-terminal residue" evidence="2">
    <location>
        <position position="217"/>
    </location>
</feature>
<dbReference type="AlphaFoldDB" id="A0A382DCI3"/>
<sequence>MVMATTNPGSTAHVGSKEHLAVLPTLSDPRLQVAAVIIMIHLLGQIALGFRVSITQILVAIGTCAVIEASWTLHRTGKLVWPASAMLTGSSVGLIFRVIGTDHGDWWSTRGWYWYLLVSGGSLLTKYILRYRGAHLFNPSNLGLVVAFLLLGSSRVEPLDFWWAPLDGWMIAVYLVILAGGLAITARLKLLGMAVAFWATLATGIWVLAASGHCITA</sequence>
<feature type="transmembrane region" description="Helical" evidence="1">
    <location>
        <begin position="136"/>
        <end position="156"/>
    </location>
</feature>
<feature type="transmembrane region" description="Helical" evidence="1">
    <location>
        <begin position="79"/>
        <end position="100"/>
    </location>
</feature>
<keyword evidence="1" id="KW-1133">Transmembrane helix</keyword>
<keyword evidence="1" id="KW-0472">Membrane</keyword>
<feature type="transmembrane region" description="Helical" evidence="1">
    <location>
        <begin position="34"/>
        <end position="67"/>
    </location>
</feature>
<feature type="transmembrane region" description="Helical" evidence="1">
    <location>
        <begin position="162"/>
        <end position="183"/>
    </location>
</feature>
<organism evidence="2">
    <name type="scientific">marine metagenome</name>
    <dbReference type="NCBI Taxonomy" id="408172"/>
    <lineage>
        <taxon>unclassified sequences</taxon>
        <taxon>metagenomes</taxon>
        <taxon>ecological metagenomes</taxon>
    </lineage>
</organism>
<evidence type="ECO:0000256" key="1">
    <source>
        <dbReference type="SAM" id="Phobius"/>
    </source>
</evidence>
<reference evidence="2" key="1">
    <citation type="submission" date="2018-05" db="EMBL/GenBank/DDBJ databases">
        <authorList>
            <person name="Lanie J.A."/>
            <person name="Ng W.-L."/>
            <person name="Kazmierczak K.M."/>
            <person name="Andrzejewski T.M."/>
            <person name="Davidsen T.M."/>
            <person name="Wayne K.J."/>
            <person name="Tettelin H."/>
            <person name="Glass J.I."/>
            <person name="Rusch D."/>
            <person name="Podicherti R."/>
            <person name="Tsui H.-C.T."/>
            <person name="Winkler M.E."/>
        </authorList>
    </citation>
    <scope>NUCLEOTIDE SEQUENCE</scope>
</reference>